<evidence type="ECO:0000256" key="1">
    <source>
        <dbReference type="SAM" id="Phobius"/>
    </source>
</evidence>
<keyword evidence="1" id="KW-0472">Membrane</keyword>
<accession>A0A942I7A5</accession>
<keyword evidence="1" id="KW-0812">Transmembrane</keyword>
<feature type="domain" description="TadE-like" evidence="2">
    <location>
        <begin position="27"/>
        <end position="69"/>
    </location>
</feature>
<sequence>MATLLGRLIRRVCRRKAGAALLRNERGTTAVEFALLGLPFFMIIGAILETSVVFLSSQVLESAVQDTSRLIRTGRSQGTITTAAEFKTKVCDRLFGLYGDCSGLHVEVSTINDFASAAISPPVDWTCEVDCTWSRPETYVAGKGSSIVVVQVYYKWPILLSLGEMSLANLPGQKRLLATSTVFRSEPYS</sequence>
<evidence type="ECO:0000313" key="3">
    <source>
        <dbReference type="EMBL" id="MBS3849923.1"/>
    </source>
</evidence>
<feature type="transmembrane region" description="Helical" evidence="1">
    <location>
        <begin position="33"/>
        <end position="55"/>
    </location>
</feature>
<dbReference type="AlphaFoldDB" id="A0A942I7A5"/>
<organism evidence="3 4">
    <name type="scientific">Devosia litorisediminis</name>
    <dbReference type="NCBI Taxonomy" id="2829817"/>
    <lineage>
        <taxon>Bacteria</taxon>
        <taxon>Pseudomonadati</taxon>
        <taxon>Pseudomonadota</taxon>
        <taxon>Alphaproteobacteria</taxon>
        <taxon>Hyphomicrobiales</taxon>
        <taxon>Devosiaceae</taxon>
        <taxon>Devosia</taxon>
    </lineage>
</organism>
<dbReference type="InterPro" id="IPR012495">
    <property type="entry name" value="TadE-like_dom"/>
</dbReference>
<keyword evidence="4" id="KW-1185">Reference proteome</keyword>
<dbReference type="Proteomes" id="UP000678281">
    <property type="component" value="Unassembled WGS sequence"/>
</dbReference>
<keyword evidence="1" id="KW-1133">Transmembrane helix</keyword>
<comment type="caution">
    <text evidence="3">The sequence shown here is derived from an EMBL/GenBank/DDBJ whole genome shotgun (WGS) entry which is preliminary data.</text>
</comment>
<dbReference type="RefSeq" id="WP_212659541.1">
    <property type="nucleotide sequence ID" value="NZ_JAGXTP010000002.1"/>
</dbReference>
<protein>
    <submittedName>
        <fullName evidence="3">Pilus assembly protein</fullName>
    </submittedName>
</protein>
<name>A0A942I7A5_9HYPH</name>
<evidence type="ECO:0000313" key="4">
    <source>
        <dbReference type="Proteomes" id="UP000678281"/>
    </source>
</evidence>
<reference evidence="3" key="1">
    <citation type="submission" date="2021-04" db="EMBL/GenBank/DDBJ databases">
        <title>Devosia litorisediminis sp. nov., isolated from a sand dune.</title>
        <authorList>
            <person name="Park S."/>
            <person name="Yoon J.-H."/>
        </authorList>
    </citation>
    <scope>NUCLEOTIDE SEQUENCE</scope>
    <source>
        <strain evidence="3">BSSL-BM10</strain>
    </source>
</reference>
<dbReference type="Pfam" id="PF07811">
    <property type="entry name" value="TadE"/>
    <property type="match status" value="1"/>
</dbReference>
<dbReference type="EMBL" id="JAGXTP010000002">
    <property type="protein sequence ID" value="MBS3849923.1"/>
    <property type="molecule type" value="Genomic_DNA"/>
</dbReference>
<evidence type="ECO:0000259" key="2">
    <source>
        <dbReference type="Pfam" id="PF07811"/>
    </source>
</evidence>
<gene>
    <name evidence="3" type="ORF">KD146_14570</name>
</gene>
<proteinExistence type="predicted"/>